<evidence type="ECO:0000256" key="1">
    <source>
        <dbReference type="SAM" id="MobiDB-lite"/>
    </source>
</evidence>
<keyword evidence="3" id="KW-1185">Reference proteome</keyword>
<dbReference type="EMBL" id="CP096659">
    <property type="protein sequence ID" value="UPV73785.1"/>
    <property type="molecule type" value="Genomic_DNA"/>
</dbReference>
<feature type="compositionally biased region" description="Basic and acidic residues" evidence="1">
    <location>
        <begin position="35"/>
        <end position="44"/>
    </location>
</feature>
<dbReference type="GeneID" id="72186475"/>
<dbReference type="InterPro" id="IPR010368">
    <property type="entry name" value="Com_YlbF"/>
</dbReference>
<dbReference type="KEGG" id="halx:M0R89_14710"/>
<organism evidence="2 3">
    <name type="scientific">Halorussus limi</name>
    <dbReference type="NCBI Taxonomy" id="2938695"/>
    <lineage>
        <taxon>Archaea</taxon>
        <taxon>Methanobacteriati</taxon>
        <taxon>Methanobacteriota</taxon>
        <taxon>Stenosarchaea group</taxon>
        <taxon>Halobacteria</taxon>
        <taxon>Halobacteriales</taxon>
        <taxon>Haladaptataceae</taxon>
        <taxon>Halorussus</taxon>
    </lineage>
</organism>
<dbReference type="Gene3D" id="1.20.1500.10">
    <property type="entry name" value="YheA/YmcA-like"/>
    <property type="match status" value="1"/>
</dbReference>
<reference evidence="2 3" key="1">
    <citation type="submission" date="2022-04" db="EMBL/GenBank/DDBJ databases">
        <title>Diverse halophilic archaea isolated from saline environments.</title>
        <authorList>
            <person name="Cui H.-L."/>
        </authorList>
    </citation>
    <scope>NUCLEOTIDE SEQUENCE [LARGE SCALE GENOMIC DNA]</scope>
    <source>
        <strain evidence="2 3">XZYJT49</strain>
    </source>
</reference>
<evidence type="ECO:0000313" key="2">
    <source>
        <dbReference type="EMBL" id="UPV73785.1"/>
    </source>
</evidence>
<feature type="region of interest" description="Disordered" evidence="1">
    <location>
        <begin position="1"/>
        <end position="52"/>
    </location>
</feature>
<dbReference type="Pfam" id="PF06133">
    <property type="entry name" value="Com_YlbF"/>
    <property type="match status" value="1"/>
</dbReference>
<dbReference type="AlphaFoldDB" id="A0A8U0HRV7"/>
<dbReference type="SUPFAM" id="SSF158622">
    <property type="entry name" value="YheA/YmcA-like"/>
    <property type="match status" value="1"/>
</dbReference>
<sequence>MSIETEADGEATELSRVEELAGELGEALAQTPEYQRFEETKEAVEQDDEAQEKVQEFEQLRQEFMLARQTGEATQEDIQKVREAQQELHSLPVMDEYLQAQEDLEEKMESVNQAISEPLAVDFGDQASGCCED</sequence>
<accession>A0A8U0HRV7</accession>
<dbReference type="Proteomes" id="UP000830729">
    <property type="component" value="Chromosome"/>
</dbReference>
<name>A0A8U0HRV7_9EURY</name>
<feature type="compositionally biased region" description="Acidic residues" evidence="1">
    <location>
        <begin position="1"/>
        <end position="11"/>
    </location>
</feature>
<dbReference type="InterPro" id="IPR023378">
    <property type="entry name" value="YheA/YmcA-like_dom_sf"/>
</dbReference>
<protein>
    <submittedName>
        <fullName evidence="2">YlbF family regulator</fullName>
    </submittedName>
</protein>
<dbReference type="RefSeq" id="WP_248649837.1">
    <property type="nucleotide sequence ID" value="NZ_CP096659.1"/>
</dbReference>
<gene>
    <name evidence="2" type="ORF">M0R89_14710</name>
</gene>
<proteinExistence type="predicted"/>
<evidence type="ECO:0000313" key="3">
    <source>
        <dbReference type="Proteomes" id="UP000830729"/>
    </source>
</evidence>